<feature type="transmembrane region" description="Helical" evidence="1">
    <location>
        <begin position="54"/>
        <end position="72"/>
    </location>
</feature>
<dbReference type="EMBL" id="JAQAGZ010000022">
    <property type="protein sequence ID" value="MCZ8516204.1"/>
    <property type="molecule type" value="Genomic_DNA"/>
</dbReference>
<keyword evidence="1" id="KW-0472">Membrane</keyword>
<organism evidence="2 3">
    <name type="scientific">Paenibacillus gyeongsangnamensis</name>
    <dbReference type="NCBI Taxonomy" id="3388067"/>
    <lineage>
        <taxon>Bacteria</taxon>
        <taxon>Bacillati</taxon>
        <taxon>Bacillota</taxon>
        <taxon>Bacilli</taxon>
        <taxon>Bacillales</taxon>
        <taxon>Paenibacillaceae</taxon>
        <taxon>Paenibacillus</taxon>
    </lineage>
</organism>
<gene>
    <name evidence="2" type="ORF">O9H85_28185</name>
</gene>
<sequence length="165" mass="18764">MCCSIHQQDPSVVLCLQCRKPLCESCANRFAVAHCQDCMRRYGDAYRRDNLRTLALSLILLLCGFGAAELLFRLDPSIFHPCSSIFVSVWTGYVIGGIPIGSRLFDVWLKGRTVEDNNSAQALIRWWPIKIFVCMMIGIALSPWMALRFTKDLWAWSKNSRTSDP</sequence>
<dbReference type="Proteomes" id="UP001527882">
    <property type="component" value="Unassembled WGS sequence"/>
</dbReference>
<evidence type="ECO:0008006" key="4">
    <source>
        <dbReference type="Google" id="ProtNLM"/>
    </source>
</evidence>
<keyword evidence="1" id="KW-1133">Transmembrane helix</keyword>
<name>A0ABT4QH61_9BACL</name>
<comment type="caution">
    <text evidence="2">The sequence shown here is derived from an EMBL/GenBank/DDBJ whole genome shotgun (WGS) entry which is preliminary data.</text>
</comment>
<keyword evidence="3" id="KW-1185">Reference proteome</keyword>
<reference evidence="2 3" key="1">
    <citation type="submission" date="2022-12" db="EMBL/GenBank/DDBJ databases">
        <title>Draft genome sequence of Paenibacillus sp. dW9.</title>
        <authorList>
            <person name="Choi E.-W."/>
            <person name="Kim D.-U."/>
        </authorList>
    </citation>
    <scope>NUCLEOTIDE SEQUENCE [LARGE SCALE GENOMIC DNA]</scope>
    <source>
        <strain evidence="3">dW9</strain>
    </source>
</reference>
<evidence type="ECO:0000256" key="1">
    <source>
        <dbReference type="SAM" id="Phobius"/>
    </source>
</evidence>
<evidence type="ECO:0000313" key="2">
    <source>
        <dbReference type="EMBL" id="MCZ8516204.1"/>
    </source>
</evidence>
<feature type="transmembrane region" description="Helical" evidence="1">
    <location>
        <begin position="125"/>
        <end position="147"/>
    </location>
</feature>
<accession>A0ABT4QH61</accession>
<feature type="transmembrane region" description="Helical" evidence="1">
    <location>
        <begin position="84"/>
        <end position="105"/>
    </location>
</feature>
<evidence type="ECO:0000313" key="3">
    <source>
        <dbReference type="Proteomes" id="UP001527882"/>
    </source>
</evidence>
<proteinExistence type="predicted"/>
<protein>
    <recommendedName>
        <fullName evidence="4">B box-type domain-containing protein</fullName>
    </recommendedName>
</protein>
<keyword evidence="1" id="KW-0812">Transmembrane</keyword>
<dbReference type="RefSeq" id="WP_269884738.1">
    <property type="nucleotide sequence ID" value="NZ_JAQAGZ010000022.1"/>
</dbReference>